<feature type="region of interest" description="Disordered" evidence="1">
    <location>
        <begin position="52"/>
        <end position="72"/>
    </location>
</feature>
<feature type="compositionally biased region" description="Gly residues" evidence="1">
    <location>
        <begin position="56"/>
        <end position="65"/>
    </location>
</feature>
<dbReference type="EMBL" id="VSSQ01111786">
    <property type="protein sequence ID" value="MPN48974.1"/>
    <property type="molecule type" value="Genomic_DNA"/>
</dbReference>
<comment type="caution">
    <text evidence="2">The sequence shown here is derived from an EMBL/GenBank/DDBJ whole genome shotgun (WGS) entry which is preliminary data.</text>
</comment>
<proteinExistence type="predicted"/>
<gene>
    <name evidence="2" type="ORF">SDC9_196587</name>
</gene>
<sequence length="72" mass="7344">MVGDVGQAHETLIGHAEPHVGDASAGDVDGFETEVFDDFGRERVEGAGHEHAAAGFGQGFQGLAGGHEVSRG</sequence>
<organism evidence="2">
    <name type="scientific">bioreactor metagenome</name>
    <dbReference type="NCBI Taxonomy" id="1076179"/>
    <lineage>
        <taxon>unclassified sequences</taxon>
        <taxon>metagenomes</taxon>
        <taxon>ecological metagenomes</taxon>
    </lineage>
</organism>
<evidence type="ECO:0000256" key="1">
    <source>
        <dbReference type="SAM" id="MobiDB-lite"/>
    </source>
</evidence>
<evidence type="ECO:0000313" key="2">
    <source>
        <dbReference type="EMBL" id="MPN48974.1"/>
    </source>
</evidence>
<accession>A0A645IKY1</accession>
<reference evidence="2" key="1">
    <citation type="submission" date="2019-08" db="EMBL/GenBank/DDBJ databases">
        <authorList>
            <person name="Kucharzyk K."/>
            <person name="Murdoch R.W."/>
            <person name="Higgins S."/>
            <person name="Loffler F."/>
        </authorList>
    </citation>
    <scope>NUCLEOTIDE SEQUENCE</scope>
</reference>
<protein>
    <submittedName>
        <fullName evidence="2">Uncharacterized protein</fullName>
    </submittedName>
</protein>
<dbReference type="AlphaFoldDB" id="A0A645IKY1"/>
<name>A0A645IKY1_9ZZZZ</name>
<feature type="region of interest" description="Disordered" evidence="1">
    <location>
        <begin position="1"/>
        <end position="28"/>
    </location>
</feature>